<keyword evidence="3" id="KW-0732">Signal</keyword>
<keyword evidence="7" id="KW-1015">Disulfide bond</keyword>
<dbReference type="InterPro" id="IPR017897">
    <property type="entry name" value="Thrombospondin_3_rpt"/>
</dbReference>
<dbReference type="GO" id="GO:0007155">
    <property type="term" value="P:cell adhesion"/>
    <property type="evidence" value="ECO:0007669"/>
    <property type="project" value="UniProtKB-KW"/>
</dbReference>
<keyword evidence="12" id="KW-0472">Membrane</keyword>
<evidence type="ECO:0000256" key="8">
    <source>
        <dbReference type="ARBA" id="ARBA00023180"/>
    </source>
</evidence>
<keyword evidence="4" id="KW-0677">Repeat</keyword>
<dbReference type="FunFam" id="2.10.25.10:FF:000038">
    <property type="entry name" value="Fibrillin 2"/>
    <property type="match status" value="1"/>
</dbReference>
<dbReference type="EMBL" id="MU826836">
    <property type="protein sequence ID" value="KAJ7372480.1"/>
    <property type="molecule type" value="Genomic_DNA"/>
</dbReference>
<evidence type="ECO:0000256" key="9">
    <source>
        <dbReference type="PROSITE-ProRule" id="PRU00076"/>
    </source>
</evidence>
<evidence type="ECO:0000256" key="6">
    <source>
        <dbReference type="ARBA" id="ARBA00022889"/>
    </source>
</evidence>
<dbReference type="GO" id="GO:0005576">
    <property type="term" value="C:extracellular region"/>
    <property type="evidence" value="ECO:0007669"/>
    <property type="project" value="InterPro"/>
</dbReference>
<comment type="caution">
    <text evidence="15">The sequence shown here is derived from an EMBL/GenBank/DDBJ whole genome shotgun (WGS) entry which is preliminary data.</text>
</comment>
<dbReference type="Proteomes" id="UP001163046">
    <property type="component" value="Unassembled WGS sequence"/>
</dbReference>
<evidence type="ECO:0000256" key="12">
    <source>
        <dbReference type="SAM" id="Phobius"/>
    </source>
</evidence>
<dbReference type="Pfam" id="PF02412">
    <property type="entry name" value="TSP_3"/>
    <property type="match status" value="5"/>
</dbReference>
<evidence type="ECO:0000256" key="11">
    <source>
        <dbReference type="SAM" id="MobiDB-lite"/>
    </source>
</evidence>
<dbReference type="FunFam" id="2.10.25.10:FF:000025">
    <property type="entry name" value="Thrombospondin 3"/>
    <property type="match status" value="1"/>
</dbReference>
<organism evidence="15 16">
    <name type="scientific">Desmophyllum pertusum</name>
    <dbReference type="NCBI Taxonomy" id="174260"/>
    <lineage>
        <taxon>Eukaryota</taxon>
        <taxon>Metazoa</taxon>
        <taxon>Cnidaria</taxon>
        <taxon>Anthozoa</taxon>
        <taxon>Hexacorallia</taxon>
        <taxon>Scleractinia</taxon>
        <taxon>Caryophylliina</taxon>
        <taxon>Caryophylliidae</taxon>
        <taxon>Desmophyllum</taxon>
    </lineage>
</organism>
<comment type="caution">
    <text evidence="9">Lacks conserved residue(s) required for the propagation of feature annotation.</text>
</comment>
<dbReference type="SUPFAM" id="SSF57196">
    <property type="entry name" value="EGF/Laminin"/>
    <property type="match status" value="1"/>
</dbReference>
<evidence type="ECO:0000313" key="16">
    <source>
        <dbReference type="Proteomes" id="UP001163046"/>
    </source>
</evidence>
<dbReference type="Pfam" id="PF13385">
    <property type="entry name" value="Laminin_G_3"/>
    <property type="match status" value="1"/>
</dbReference>
<dbReference type="Pfam" id="PF12947">
    <property type="entry name" value="EGF_3"/>
    <property type="match status" value="1"/>
</dbReference>
<evidence type="ECO:0000256" key="2">
    <source>
        <dbReference type="ARBA" id="ARBA00022536"/>
    </source>
</evidence>
<gene>
    <name evidence="15" type="ORF">OS493_018987</name>
</gene>
<proteinExistence type="inferred from homology"/>
<evidence type="ECO:0000256" key="10">
    <source>
        <dbReference type="PROSITE-ProRule" id="PRU00634"/>
    </source>
</evidence>
<sequence>MAVHFLVQTVHMSSAIQRFVLRNVLTASLVQYAGKGLSKTAHQGVTAMEKVFPCKLCSPGSFNNETRAQTCECCADGYSSTYMKTSCRPCPANEWAKHGSFPNCSMCQTCFTQEDCPCLSNGTCFPGVSCLNVGVGQSRCGPCPKGYEGDGTSCNDIDECTRANPCYESDKCENRVPGYQCAACPDGYRGNAPSGVGLEDAQNSKQVCAEIDECKEGISSCDPNSQCINTNGSFTCGPCHPGFIGDGYTGCHPGDLCTNGSHTCHENAQCTQTGAGRFKCRCKDGYGGDGEECQIDPDLDGIPSIGLSCTLPNCFKDNCPSVPNTGQEDNDGDTDGDACDEDDDNDLIIDRLLDSDGDGVGDACDNCVNKDNPDQLDSDGDGIGDECDSDADNDGHLAADNCPTVHNTVQTDTDGDNVGDACDNCPTVSNAAQTDTYQSGYGDACYGAGTTSELFCINLMDGDGVPNGLDNCIDLPNGDQADADGDKTGDACDDDQDGDGVSNLDDNCRLVNNSGQEHVKLAYDAKAKPVGDACIDDFDGDGVRDYDDHCPYVRHLSKTSFTDHFTVDLYPGHSDQLPVWRVAKSGIDVEEVTNASSQHPSMLIGKTRYGPVDYTGALYVKGSEGSDYVGVVFGYQSNRKSYVVMWRRENSNFQDLNDRAGIKGVQLKLIDSTVGPGSALAQSTVAFWGYRQKRVKVKLLWQDPNMEGWKYQTPYTFHVTHRPSIGLIRVQVKQSESVLTESGDVYDTTITGGRLGMLVFGQQDVIWSRLEARCADRVNQALQFDGVDDHVVLPSIHSLGLTNSFSMSAWVWMAADYPNSVMPIVCSLDATLCLYLKNRQIHGNLGSSVAQGSEVIEPEEWHHLVYRYDAQTYSLELFVNGSSVGVKSSVSPHTLASNTLLYVGRDSGNYMSGTIDDLTLWGVYVEDAEIVDYMKTAGLLLPIHKGVVKAHFNMDSTSGSVILDQAGNDYHGNLVGGPSLVSSSVDKNRFVITFPSNRRRRRSLDSWTRHSGTLTRLFCITAPHRLNQFLHVVTFVFFHIAKSFVSLCPFVLFIIHFVFIITV</sequence>
<keyword evidence="6" id="KW-0130">Cell adhesion</keyword>
<dbReference type="PROSITE" id="PS01187">
    <property type="entry name" value="EGF_CA"/>
    <property type="match status" value="2"/>
</dbReference>
<evidence type="ECO:0000256" key="4">
    <source>
        <dbReference type="ARBA" id="ARBA00022737"/>
    </source>
</evidence>
<evidence type="ECO:0000313" key="15">
    <source>
        <dbReference type="EMBL" id="KAJ7372480.1"/>
    </source>
</evidence>
<feature type="repeat" description="TSP type-3" evidence="10">
    <location>
        <begin position="481"/>
        <end position="516"/>
    </location>
</feature>
<dbReference type="PANTHER" id="PTHR10199:SF110">
    <property type="entry name" value="TSP C-TERMINAL DOMAIN-CONTAINING PROTEIN"/>
    <property type="match status" value="1"/>
</dbReference>
<evidence type="ECO:0000259" key="13">
    <source>
        <dbReference type="PROSITE" id="PS50026"/>
    </source>
</evidence>
<dbReference type="SMART" id="SM00179">
    <property type="entry name" value="EGF_CA"/>
    <property type="match status" value="3"/>
</dbReference>
<accession>A0A9X0CR10</accession>
<feature type="transmembrane region" description="Helical" evidence="12">
    <location>
        <begin position="1029"/>
        <end position="1062"/>
    </location>
</feature>
<dbReference type="InterPro" id="IPR003367">
    <property type="entry name" value="Thrombospondin_3-like_rpt"/>
</dbReference>
<dbReference type="Pfam" id="PF05735">
    <property type="entry name" value="TSP_C"/>
    <property type="match status" value="1"/>
</dbReference>
<keyword evidence="12" id="KW-1133">Transmembrane helix</keyword>
<evidence type="ECO:0000256" key="7">
    <source>
        <dbReference type="ARBA" id="ARBA00023157"/>
    </source>
</evidence>
<comment type="similarity">
    <text evidence="1">Belongs to the thrombospondin family.</text>
</comment>
<dbReference type="PROSITE" id="PS01186">
    <property type="entry name" value="EGF_2"/>
    <property type="match status" value="1"/>
</dbReference>
<feature type="compositionally biased region" description="Acidic residues" evidence="11">
    <location>
        <begin position="328"/>
        <end position="344"/>
    </location>
</feature>
<keyword evidence="16" id="KW-1185">Reference proteome</keyword>
<dbReference type="InterPro" id="IPR000742">
    <property type="entry name" value="EGF"/>
</dbReference>
<evidence type="ECO:0000256" key="3">
    <source>
        <dbReference type="ARBA" id="ARBA00022729"/>
    </source>
</evidence>
<dbReference type="InterPro" id="IPR024731">
    <property type="entry name" value="NELL2-like_EGF"/>
</dbReference>
<evidence type="ECO:0000259" key="14">
    <source>
        <dbReference type="PROSITE" id="PS51236"/>
    </source>
</evidence>
<dbReference type="AlphaFoldDB" id="A0A9X0CR10"/>
<dbReference type="PROSITE" id="PS51234">
    <property type="entry name" value="TSP3"/>
    <property type="match status" value="1"/>
</dbReference>
<evidence type="ECO:0000256" key="5">
    <source>
        <dbReference type="ARBA" id="ARBA00022837"/>
    </source>
</evidence>
<dbReference type="PROSITE" id="PS50026">
    <property type="entry name" value="EGF_3"/>
    <property type="match status" value="2"/>
</dbReference>
<dbReference type="InterPro" id="IPR013320">
    <property type="entry name" value="ConA-like_dom_sf"/>
</dbReference>
<dbReference type="InterPro" id="IPR028974">
    <property type="entry name" value="TSP_type-3_rpt"/>
</dbReference>
<feature type="domain" description="TSP C-terminal" evidence="14">
    <location>
        <begin position="562"/>
        <end position="779"/>
    </location>
</feature>
<feature type="region of interest" description="Disordered" evidence="11">
    <location>
        <begin position="325"/>
        <end position="344"/>
    </location>
</feature>
<dbReference type="OrthoDB" id="14563at2759"/>
<dbReference type="Pfam" id="PF07645">
    <property type="entry name" value="EGF_CA"/>
    <property type="match status" value="2"/>
</dbReference>
<dbReference type="GO" id="GO:0005509">
    <property type="term" value="F:calcium ion binding"/>
    <property type="evidence" value="ECO:0007669"/>
    <property type="project" value="UniProtKB-UniRule"/>
</dbReference>
<dbReference type="SMART" id="SM00181">
    <property type="entry name" value="EGF"/>
    <property type="match status" value="4"/>
</dbReference>
<dbReference type="Gene3D" id="2.10.25.10">
    <property type="entry name" value="Laminin"/>
    <property type="match status" value="4"/>
</dbReference>
<dbReference type="PROSITE" id="PS51236">
    <property type="entry name" value="TSP_CTER"/>
    <property type="match status" value="1"/>
</dbReference>
<feature type="domain" description="EGF-like" evidence="13">
    <location>
        <begin position="253"/>
        <end position="294"/>
    </location>
</feature>
<keyword evidence="12" id="KW-0812">Transmembrane</keyword>
<feature type="domain" description="EGF-like" evidence="13">
    <location>
        <begin position="156"/>
        <end position="194"/>
    </location>
</feature>
<dbReference type="InterPro" id="IPR049883">
    <property type="entry name" value="NOTCH1_EGF-like"/>
</dbReference>
<dbReference type="FunFam" id="4.10.1080.10:FF:000001">
    <property type="entry name" value="Thrombospondin 3"/>
    <property type="match status" value="1"/>
</dbReference>
<dbReference type="InterPro" id="IPR001881">
    <property type="entry name" value="EGF-like_Ca-bd_dom"/>
</dbReference>
<reference evidence="15" key="1">
    <citation type="submission" date="2023-01" db="EMBL/GenBank/DDBJ databases">
        <title>Genome assembly of the deep-sea coral Lophelia pertusa.</title>
        <authorList>
            <person name="Herrera S."/>
            <person name="Cordes E."/>
        </authorList>
    </citation>
    <scope>NUCLEOTIDE SEQUENCE</scope>
    <source>
        <strain evidence="15">USNM1676648</strain>
        <tissue evidence="15">Polyp</tissue>
    </source>
</reference>
<keyword evidence="8" id="KW-0325">Glycoprotein</keyword>
<dbReference type="CDD" id="cd00054">
    <property type="entry name" value="EGF_CA"/>
    <property type="match status" value="2"/>
</dbReference>
<protein>
    <submittedName>
        <fullName evidence="15">Uncharacterized protein</fullName>
    </submittedName>
</protein>
<dbReference type="InterPro" id="IPR018097">
    <property type="entry name" value="EGF_Ca-bd_CS"/>
</dbReference>
<name>A0A9X0CR10_9CNID</name>
<dbReference type="SUPFAM" id="SSF103647">
    <property type="entry name" value="TSP type-3 repeat"/>
    <property type="match status" value="2"/>
</dbReference>
<dbReference type="Gene3D" id="2.60.120.200">
    <property type="match status" value="2"/>
</dbReference>
<keyword evidence="5 10" id="KW-0106">Calcium</keyword>
<keyword evidence="2 9" id="KW-0245">EGF-like domain</keyword>
<dbReference type="InterPro" id="IPR008859">
    <property type="entry name" value="Thrombospondin_C"/>
</dbReference>
<dbReference type="Gene3D" id="4.10.1080.10">
    <property type="entry name" value="TSP type-3 repeat"/>
    <property type="match status" value="2"/>
</dbReference>
<dbReference type="PANTHER" id="PTHR10199">
    <property type="entry name" value="THROMBOSPONDIN"/>
    <property type="match status" value="1"/>
</dbReference>
<dbReference type="SUPFAM" id="SSF49899">
    <property type="entry name" value="Concanavalin A-like lectins/glucanases"/>
    <property type="match status" value="2"/>
</dbReference>
<evidence type="ECO:0000256" key="1">
    <source>
        <dbReference type="ARBA" id="ARBA00009456"/>
    </source>
</evidence>